<dbReference type="GO" id="GO:0003730">
    <property type="term" value="F:mRNA 3'-UTR binding"/>
    <property type="evidence" value="ECO:0007669"/>
    <property type="project" value="TreeGrafter"/>
</dbReference>
<dbReference type="InterPro" id="IPR033712">
    <property type="entry name" value="Pumilio_RNA-bd"/>
</dbReference>
<feature type="region of interest" description="Disordered" evidence="3">
    <location>
        <begin position="182"/>
        <end position="201"/>
    </location>
</feature>
<evidence type="ECO:0000256" key="2">
    <source>
        <dbReference type="PROSITE-ProRule" id="PRU00317"/>
    </source>
</evidence>
<dbReference type="OrthoDB" id="668540at2759"/>
<feature type="repeat" description="Pumilio" evidence="2">
    <location>
        <begin position="605"/>
        <end position="640"/>
    </location>
</feature>
<dbReference type="SUPFAM" id="SSF48371">
    <property type="entry name" value="ARM repeat"/>
    <property type="match status" value="1"/>
</dbReference>
<dbReference type="AlphaFoldDB" id="A0A3G2S5H7"/>
<evidence type="ECO:0000256" key="1">
    <source>
        <dbReference type="ARBA" id="ARBA00022737"/>
    </source>
</evidence>
<keyword evidence="1" id="KW-0677">Repeat</keyword>
<feature type="compositionally biased region" description="Polar residues" evidence="3">
    <location>
        <begin position="366"/>
        <end position="376"/>
    </location>
</feature>
<feature type="compositionally biased region" description="Low complexity" evidence="3">
    <location>
        <begin position="80"/>
        <end position="89"/>
    </location>
</feature>
<evidence type="ECO:0000256" key="3">
    <source>
        <dbReference type="SAM" id="MobiDB-lite"/>
    </source>
</evidence>
<dbReference type="PANTHER" id="PTHR12537">
    <property type="entry name" value="RNA BINDING PROTEIN PUMILIO-RELATED"/>
    <property type="match status" value="1"/>
</dbReference>
<dbReference type="CDD" id="cd07920">
    <property type="entry name" value="Pumilio"/>
    <property type="match status" value="1"/>
</dbReference>
<dbReference type="InterPro" id="IPR001313">
    <property type="entry name" value="Pumilio_RNA-bd_rpt"/>
</dbReference>
<feature type="repeat" description="Pumilio" evidence="2">
    <location>
        <begin position="641"/>
        <end position="676"/>
    </location>
</feature>
<proteinExistence type="predicted"/>
<dbReference type="PROSITE" id="PS50303">
    <property type="entry name" value="PUM_HD"/>
    <property type="match status" value="1"/>
</dbReference>
<protein>
    <submittedName>
        <fullName evidence="5">Maternal protein pumilio</fullName>
    </submittedName>
</protein>
<dbReference type="EMBL" id="CP033150">
    <property type="protein sequence ID" value="AYO42599.1"/>
    <property type="molecule type" value="Genomic_DNA"/>
</dbReference>
<accession>A0A3G2S5H7</accession>
<feature type="region of interest" description="Disordered" evidence="3">
    <location>
        <begin position="440"/>
        <end position="480"/>
    </location>
</feature>
<dbReference type="Gene3D" id="1.25.10.10">
    <property type="entry name" value="Leucine-rich Repeat Variant"/>
    <property type="match status" value="1"/>
</dbReference>
<feature type="region of interest" description="Disordered" evidence="3">
    <location>
        <begin position="366"/>
        <end position="404"/>
    </location>
</feature>
<feature type="repeat" description="Pumilio" evidence="2">
    <location>
        <begin position="533"/>
        <end position="568"/>
    </location>
</feature>
<dbReference type="InterPro" id="IPR016024">
    <property type="entry name" value="ARM-type_fold"/>
</dbReference>
<dbReference type="InterPro" id="IPR011989">
    <property type="entry name" value="ARM-like"/>
</dbReference>
<feature type="compositionally biased region" description="Polar residues" evidence="3">
    <location>
        <begin position="54"/>
        <end position="66"/>
    </location>
</feature>
<dbReference type="SMART" id="SM00025">
    <property type="entry name" value="Pumilio"/>
    <property type="match status" value="8"/>
</dbReference>
<keyword evidence="6" id="KW-1185">Reference proteome</keyword>
<feature type="repeat" description="Pumilio" evidence="2">
    <location>
        <begin position="569"/>
        <end position="604"/>
    </location>
</feature>
<dbReference type="Proteomes" id="UP000269793">
    <property type="component" value="Chromosome III"/>
</dbReference>
<feature type="region of interest" description="Disordered" evidence="3">
    <location>
        <begin position="1"/>
        <end position="95"/>
    </location>
</feature>
<feature type="region of interest" description="Disordered" evidence="3">
    <location>
        <begin position="309"/>
        <end position="350"/>
    </location>
</feature>
<dbReference type="GO" id="GO:0000288">
    <property type="term" value="P:nuclear-transcribed mRNA catabolic process, deadenylation-dependent decay"/>
    <property type="evidence" value="ECO:0007669"/>
    <property type="project" value="TreeGrafter"/>
</dbReference>
<dbReference type="Pfam" id="PF00806">
    <property type="entry name" value="PUF"/>
    <property type="match status" value="8"/>
</dbReference>
<evidence type="ECO:0000259" key="4">
    <source>
        <dbReference type="PROSITE" id="PS50303"/>
    </source>
</evidence>
<organism evidence="5 6">
    <name type="scientific">Malassezia restricta (strain ATCC 96810 / NBRC 103918 / CBS 7877)</name>
    <name type="common">Seborrheic dermatitis infection agent</name>
    <dbReference type="NCBI Taxonomy" id="425264"/>
    <lineage>
        <taxon>Eukaryota</taxon>
        <taxon>Fungi</taxon>
        <taxon>Dikarya</taxon>
        <taxon>Basidiomycota</taxon>
        <taxon>Ustilaginomycotina</taxon>
        <taxon>Malasseziomycetes</taxon>
        <taxon>Malasseziales</taxon>
        <taxon>Malasseziaceae</taxon>
        <taxon>Malassezia</taxon>
    </lineage>
</organism>
<name>A0A3G2S5H7_MALR7</name>
<dbReference type="PROSITE" id="PS50302">
    <property type="entry name" value="PUM"/>
    <property type="match status" value="7"/>
</dbReference>
<sequence>MMQENTGPDPLAGLPSIHYRHPSSRGAASPLEHPVLLPSAVPPRPAPAPLSLHRTGSWSVHPTVSSPGPHPWDADALTSPPGLLPNGAPGRRRPRRTLTDNATEFLHAVDDLLGSQVSRHGPSHMPLPPPPGNLASHGMEGPLSPKSAAFPMPMEHAFGVESAGPAPLPLGSTKFGFPMPSHAIGSPPIHTQDERAPASDWPLSDVEGPPMWPSLYPPTQTPAPIDPLGYGASTAVLSSSPDDATAPLHAEKSVALVLGDDEPRSHMPPAPPTSHARPDVLDASMQPSAFVNQDLAQRVRSMTLPVDLSVGPMRERTGSVHRAHRAPDSPSSPMSGGRISTHARKSAAAAVAGHGVHGMYARYTPQSPSMASSATICDSPDALDPSSRPGPKRRDEGKWFGRPGTLRLGDTVPIAPTGPAVLDDELAPYVRARSQATVHDVHGDEGSVRSRNSSRTRAYERGTGDLGGRFHRRDEGGVPRAVSAPLQDDAAHWELRDVRGQLAEISMDQHGSRLIQEKLDHCTPQERTQVFEELFPESRRLMADVFGNYVIQKLLEYGSREQVRTLGGQLEGHVLSLSLGTYGCRVVQKAFERVDEEQKIRLGQELHPHVLDCVRDQNANHVIQKILEQVPSPHLDFIASAFLGHVPVLASHCYSCRVLQRIFAYCSEEQRRPLLDEMHKDTLRLMQDQYGNYVVQWVLQHGEERDRLAIVGVAKSHLLALSRHKFASNVVEHVIQVAQPADLADLLEELLAPLRASDVEGLPLLLEGTAPLCIATVMMQDQYANYVLQRFLQTLHGHDRERLVQTIRPVLYALRQRQALMAAQSNAASTPYTGSIRIPGGGHIGNKPLLAIERLIEQGP</sequence>
<dbReference type="GO" id="GO:0005737">
    <property type="term" value="C:cytoplasm"/>
    <property type="evidence" value="ECO:0007669"/>
    <property type="project" value="TreeGrafter"/>
</dbReference>
<evidence type="ECO:0000313" key="5">
    <source>
        <dbReference type="EMBL" id="AYO42599.1"/>
    </source>
</evidence>
<evidence type="ECO:0000313" key="6">
    <source>
        <dbReference type="Proteomes" id="UP000269793"/>
    </source>
</evidence>
<gene>
    <name evidence="5" type="primary">pum</name>
    <name evidence="5" type="ORF">DNF11_1649</name>
</gene>
<feature type="region of interest" description="Disordered" evidence="3">
    <location>
        <begin position="260"/>
        <end position="280"/>
    </location>
</feature>
<dbReference type="STRING" id="425264.A0A3G2S5H7"/>
<feature type="repeat" description="Pumilio" evidence="2">
    <location>
        <begin position="497"/>
        <end position="532"/>
    </location>
</feature>
<dbReference type="InterPro" id="IPR033133">
    <property type="entry name" value="PUM-HD"/>
</dbReference>
<dbReference type="VEuPathDB" id="FungiDB:DNF11_1649"/>
<feature type="domain" description="PUM-HD" evidence="4">
    <location>
        <begin position="473"/>
        <end position="831"/>
    </location>
</feature>
<feature type="repeat" description="Pumilio" evidence="2">
    <location>
        <begin position="677"/>
        <end position="712"/>
    </location>
</feature>
<feature type="repeat" description="Pumilio" evidence="2">
    <location>
        <begin position="713"/>
        <end position="748"/>
    </location>
</feature>
<reference evidence="5 6" key="1">
    <citation type="submission" date="2018-10" db="EMBL/GenBank/DDBJ databases">
        <title>Complete genome sequence of Malassezia restricta CBS 7877.</title>
        <authorList>
            <person name="Morand S.C."/>
            <person name="Bertignac M."/>
            <person name="Iltis A."/>
            <person name="Kolder I."/>
            <person name="Pirovano W."/>
            <person name="Jourdain R."/>
            <person name="Clavaud C."/>
        </authorList>
    </citation>
    <scope>NUCLEOTIDE SEQUENCE [LARGE SCALE GENOMIC DNA]</scope>
    <source>
        <strain evidence="5 6">CBS 7877</strain>
    </source>
</reference>
<dbReference type="PANTHER" id="PTHR12537:SF12">
    <property type="entry name" value="MATERNAL PROTEIN PUMILIO"/>
    <property type="match status" value="1"/>
</dbReference>